<name>A0A165D660_EXIGL</name>
<accession>A0A165D660</accession>
<proteinExistence type="predicted"/>
<dbReference type="GO" id="GO:0003899">
    <property type="term" value="F:DNA-directed RNA polymerase activity"/>
    <property type="evidence" value="ECO:0007669"/>
    <property type="project" value="UniProtKB-EC"/>
</dbReference>
<evidence type="ECO:0000256" key="5">
    <source>
        <dbReference type="ARBA" id="ARBA00023163"/>
    </source>
</evidence>
<gene>
    <name evidence="7" type="ORF">EXIGLDRAFT_777160</name>
</gene>
<dbReference type="Pfam" id="PF04565">
    <property type="entry name" value="RNA_pol_Rpb2_3"/>
    <property type="match status" value="1"/>
</dbReference>
<evidence type="ECO:0000256" key="2">
    <source>
        <dbReference type="ARBA" id="ARBA00022478"/>
    </source>
</evidence>
<evidence type="ECO:0000313" key="7">
    <source>
        <dbReference type="EMBL" id="KZV83867.1"/>
    </source>
</evidence>
<keyword evidence="5" id="KW-0804">Transcription</keyword>
<sequence length="94" mass="10683">MMDVRNGAPNVDFHDEKYLLKIMQKVNFDVGARLSNFMATGNLVSPSGLDLQQASGFTIVAEKLNWHRYISHFRCIHRGAFFAELKTTTVHTRA</sequence>
<dbReference type="InParanoid" id="A0A165D660"/>
<keyword evidence="4" id="KW-0548">Nucleotidyltransferase</keyword>
<keyword evidence="8" id="KW-1185">Reference proteome</keyword>
<evidence type="ECO:0000256" key="4">
    <source>
        <dbReference type="ARBA" id="ARBA00022695"/>
    </source>
</evidence>
<keyword evidence="2" id="KW-0240">DNA-directed RNA polymerase</keyword>
<organism evidence="7 8">
    <name type="scientific">Exidia glandulosa HHB12029</name>
    <dbReference type="NCBI Taxonomy" id="1314781"/>
    <lineage>
        <taxon>Eukaryota</taxon>
        <taxon>Fungi</taxon>
        <taxon>Dikarya</taxon>
        <taxon>Basidiomycota</taxon>
        <taxon>Agaricomycotina</taxon>
        <taxon>Agaricomycetes</taxon>
        <taxon>Auriculariales</taxon>
        <taxon>Exidiaceae</taxon>
        <taxon>Exidia</taxon>
    </lineage>
</organism>
<evidence type="ECO:0000256" key="3">
    <source>
        <dbReference type="ARBA" id="ARBA00022679"/>
    </source>
</evidence>
<dbReference type="GO" id="GO:0003677">
    <property type="term" value="F:DNA binding"/>
    <property type="evidence" value="ECO:0007669"/>
    <property type="project" value="InterPro"/>
</dbReference>
<reference evidence="7 8" key="1">
    <citation type="journal article" date="2016" name="Mol. Biol. Evol.">
        <title>Comparative Genomics of Early-Diverging Mushroom-Forming Fungi Provides Insights into the Origins of Lignocellulose Decay Capabilities.</title>
        <authorList>
            <person name="Nagy L.G."/>
            <person name="Riley R."/>
            <person name="Tritt A."/>
            <person name="Adam C."/>
            <person name="Daum C."/>
            <person name="Floudas D."/>
            <person name="Sun H."/>
            <person name="Yadav J.S."/>
            <person name="Pangilinan J."/>
            <person name="Larsson K.H."/>
            <person name="Matsuura K."/>
            <person name="Barry K."/>
            <person name="Labutti K."/>
            <person name="Kuo R."/>
            <person name="Ohm R.A."/>
            <person name="Bhattacharya S.S."/>
            <person name="Shirouzu T."/>
            <person name="Yoshinaga Y."/>
            <person name="Martin F.M."/>
            <person name="Grigoriev I.V."/>
            <person name="Hibbett D.S."/>
        </authorList>
    </citation>
    <scope>NUCLEOTIDE SEQUENCE [LARGE SCALE GENOMIC DNA]</scope>
    <source>
        <strain evidence="7 8">HHB12029</strain>
    </source>
</reference>
<dbReference type="Proteomes" id="UP000077266">
    <property type="component" value="Unassembled WGS sequence"/>
</dbReference>
<keyword evidence="3" id="KW-0808">Transferase</keyword>
<dbReference type="InterPro" id="IPR007645">
    <property type="entry name" value="RNA_pol_Rpb2_3"/>
</dbReference>
<feature type="domain" description="RNA polymerase Rpb2" evidence="6">
    <location>
        <begin position="60"/>
        <end position="90"/>
    </location>
</feature>
<dbReference type="SUPFAM" id="SSF64484">
    <property type="entry name" value="beta and beta-prime subunits of DNA dependent RNA-polymerase"/>
    <property type="match status" value="1"/>
</dbReference>
<dbReference type="AlphaFoldDB" id="A0A165D660"/>
<dbReference type="GO" id="GO:0006351">
    <property type="term" value="P:DNA-templated transcription"/>
    <property type="evidence" value="ECO:0007669"/>
    <property type="project" value="InterPro"/>
</dbReference>
<dbReference type="STRING" id="1314781.A0A165D660"/>
<protein>
    <recommendedName>
        <fullName evidence="1">DNA-directed RNA polymerase</fullName>
        <ecNumber evidence="1">2.7.7.6</ecNumber>
    </recommendedName>
</protein>
<evidence type="ECO:0000256" key="1">
    <source>
        <dbReference type="ARBA" id="ARBA00012418"/>
    </source>
</evidence>
<dbReference type="EC" id="2.7.7.6" evidence="1"/>
<dbReference type="Gene3D" id="3.90.1100.10">
    <property type="match status" value="1"/>
</dbReference>
<dbReference type="GO" id="GO:0000428">
    <property type="term" value="C:DNA-directed RNA polymerase complex"/>
    <property type="evidence" value="ECO:0007669"/>
    <property type="project" value="UniProtKB-KW"/>
</dbReference>
<dbReference type="OrthoDB" id="10248617at2759"/>
<evidence type="ECO:0000313" key="8">
    <source>
        <dbReference type="Proteomes" id="UP000077266"/>
    </source>
</evidence>
<evidence type="ECO:0000259" key="6">
    <source>
        <dbReference type="Pfam" id="PF04565"/>
    </source>
</evidence>
<dbReference type="EMBL" id="KV426252">
    <property type="protein sequence ID" value="KZV83867.1"/>
    <property type="molecule type" value="Genomic_DNA"/>
</dbReference>